<evidence type="ECO:0000313" key="3">
    <source>
        <dbReference type="EMBL" id="QKZ02630.1"/>
    </source>
</evidence>
<feature type="region of interest" description="Disordered" evidence="1">
    <location>
        <begin position="1"/>
        <end position="20"/>
    </location>
</feature>
<sequence length="146" mass="16031">MHGSELKDGQHSTPEPDPRPSLFPRVLFSLALIGLMVGLMIGKLTNPDTLELIKIEEEPAALVLWFTAEPKVQTTTVDGALVVQFQAHGLTRSGQVDIDGKKANWRTQPGDSGLLLNVIAARPLQGDISGEKEEGRWRLKLSLREE</sequence>
<keyword evidence="2" id="KW-1133">Transmembrane helix</keyword>
<evidence type="ECO:0000256" key="1">
    <source>
        <dbReference type="SAM" id="MobiDB-lite"/>
    </source>
</evidence>
<keyword evidence="4" id="KW-1185">Reference proteome</keyword>
<keyword evidence="2" id="KW-0472">Membrane</keyword>
<feature type="compositionally biased region" description="Basic and acidic residues" evidence="1">
    <location>
        <begin position="1"/>
        <end position="18"/>
    </location>
</feature>
<keyword evidence="2" id="KW-0812">Transmembrane</keyword>
<protein>
    <recommendedName>
        <fullName evidence="5">Copper resistance protein CopC</fullName>
    </recommendedName>
</protein>
<dbReference type="AlphaFoldDB" id="A0A7D5HAP8"/>
<feature type="transmembrane region" description="Helical" evidence="2">
    <location>
        <begin position="22"/>
        <end position="42"/>
    </location>
</feature>
<evidence type="ECO:0000313" key="4">
    <source>
        <dbReference type="Proteomes" id="UP000509568"/>
    </source>
</evidence>
<evidence type="ECO:0008006" key="5">
    <source>
        <dbReference type="Google" id="ProtNLM"/>
    </source>
</evidence>
<accession>A0A7D5HAP8</accession>
<gene>
    <name evidence="3" type="ORF">HWQ56_01995</name>
</gene>
<dbReference type="EMBL" id="CP056030">
    <property type="protein sequence ID" value="QKZ02630.1"/>
    <property type="molecule type" value="Genomic_DNA"/>
</dbReference>
<dbReference type="RefSeq" id="WP_176569665.1">
    <property type="nucleotide sequence ID" value="NZ_CP056030.1"/>
</dbReference>
<evidence type="ECO:0000256" key="2">
    <source>
        <dbReference type="SAM" id="Phobius"/>
    </source>
</evidence>
<proteinExistence type="predicted"/>
<name>A0A7D5HAP8_9PSED</name>
<dbReference type="Proteomes" id="UP000509568">
    <property type="component" value="Chromosome"/>
</dbReference>
<organism evidence="3 4">
    <name type="scientific">Pseudomonas eucalypticola</name>
    <dbReference type="NCBI Taxonomy" id="2599595"/>
    <lineage>
        <taxon>Bacteria</taxon>
        <taxon>Pseudomonadati</taxon>
        <taxon>Pseudomonadota</taxon>
        <taxon>Gammaproteobacteria</taxon>
        <taxon>Pseudomonadales</taxon>
        <taxon>Pseudomonadaceae</taxon>
        <taxon>Pseudomonas</taxon>
    </lineage>
</organism>
<reference evidence="3 4" key="1">
    <citation type="submission" date="2020-06" db="EMBL/GenBank/DDBJ databases">
        <title>Pseudomonas eucalypticola sp. nov., an endophyte of Eucalyptus dunnii leaves with biocontrol ability of eucalyptus leaf blight.</title>
        <authorList>
            <person name="Liu Y."/>
            <person name="Song Z."/>
            <person name="Zeng H."/>
            <person name="Lu M."/>
            <person name="Wang X."/>
            <person name="Lian X."/>
            <person name="Zhang Q."/>
        </authorList>
    </citation>
    <scope>NUCLEOTIDE SEQUENCE [LARGE SCALE GENOMIC DNA]</scope>
    <source>
        <strain evidence="3 4">NP-1</strain>
    </source>
</reference>
<dbReference type="KEGG" id="pez:HWQ56_01995"/>